<reference evidence="2" key="1">
    <citation type="submission" date="2022-03" db="EMBL/GenBank/DDBJ databases">
        <title>De novo assembled genomes of Belliella spp. (Cyclobacteriaceae) strains.</title>
        <authorList>
            <person name="Szabo A."/>
            <person name="Korponai K."/>
            <person name="Felfoldi T."/>
        </authorList>
    </citation>
    <scope>NUCLEOTIDE SEQUENCE</scope>
    <source>
        <strain evidence="2">DSM 111904</strain>
    </source>
</reference>
<keyword evidence="3" id="KW-1185">Reference proteome</keyword>
<dbReference type="Proteomes" id="UP001165489">
    <property type="component" value="Unassembled WGS sequence"/>
</dbReference>
<evidence type="ECO:0000313" key="3">
    <source>
        <dbReference type="Proteomes" id="UP001165489"/>
    </source>
</evidence>
<feature type="chain" id="PRO_5047214205" evidence="1">
    <location>
        <begin position="20"/>
        <end position="328"/>
    </location>
</feature>
<organism evidence="2 3">
    <name type="scientific">Belliella filtrata</name>
    <dbReference type="NCBI Taxonomy" id="2923435"/>
    <lineage>
        <taxon>Bacteria</taxon>
        <taxon>Pseudomonadati</taxon>
        <taxon>Bacteroidota</taxon>
        <taxon>Cytophagia</taxon>
        <taxon>Cytophagales</taxon>
        <taxon>Cyclobacteriaceae</taxon>
        <taxon>Belliella</taxon>
    </lineage>
</organism>
<comment type="caution">
    <text evidence="2">The sequence shown here is derived from an EMBL/GenBank/DDBJ whole genome shotgun (WGS) entry which is preliminary data.</text>
</comment>
<protein>
    <submittedName>
        <fullName evidence="2">NTPase</fullName>
    </submittedName>
</protein>
<accession>A0ABS9V3L0</accession>
<gene>
    <name evidence="2" type="ORF">MM239_15310</name>
</gene>
<dbReference type="EMBL" id="JAKZGP010000046">
    <property type="protein sequence ID" value="MCH7410775.1"/>
    <property type="molecule type" value="Genomic_DNA"/>
</dbReference>
<evidence type="ECO:0000313" key="2">
    <source>
        <dbReference type="EMBL" id="MCH7410775.1"/>
    </source>
</evidence>
<proteinExistence type="predicted"/>
<dbReference type="RefSeq" id="WP_241349137.1">
    <property type="nucleotide sequence ID" value="NZ_JAKZGP010000046.1"/>
</dbReference>
<keyword evidence="1" id="KW-0732">Signal</keyword>
<sequence length="328" mass="36484">MKYISAMLLFFFMSMSMNGQGLPESFLNGKAVVMISAAPQARPPMNWTDIAENVHPGLVAAGGDPVAYYELEDVALSEETQAGYAEAFNKRQVKSIVLLTRKPNGEIALTITPYTNNKNIVSNAAEFSLQMPDAASMKESLEALGKNIRSKNMLVLDVPEYPTPEGTVPTSQRRFLKRNPLNLDVFKLGIPLSGTVGEAGFLTMYRYDLLGKSAEAIAAEQVAEKRGMEGILKANYSHQVAFLTEAKPEAELIRDRVQFLLMRVEGREADLMESMGLEVTDPSSSTRIVVKYYIKFLVRNELYIGPDWDADPNWQKALGQFLENLKKQ</sequence>
<feature type="signal peptide" evidence="1">
    <location>
        <begin position="1"/>
        <end position="19"/>
    </location>
</feature>
<name>A0ABS9V3L0_9BACT</name>
<evidence type="ECO:0000256" key="1">
    <source>
        <dbReference type="SAM" id="SignalP"/>
    </source>
</evidence>